<reference evidence="2 3" key="1">
    <citation type="journal article" date="2016" name="Environ. Microbiol.">
        <title>Genomic resolution of a cold subsurface aquifer community provides metabolic insights for novel microbes adapted to high CO concentrations.</title>
        <authorList>
            <person name="Probst A.J."/>
            <person name="Castelle C.J."/>
            <person name="Singh A."/>
            <person name="Brown C.T."/>
            <person name="Anantharaman K."/>
            <person name="Sharon I."/>
            <person name="Hug L.A."/>
            <person name="Burstein D."/>
            <person name="Emerson J.B."/>
            <person name="Thomas B.C."/>
            <person name="Banfield J.F."/>
        </authorList>
    </citation>
    <scope>NUCLEOTIDE SEQUENCE [LARGE SCALE GENOMIC DNA]</scope>
    <source>
        <strain evidence="2">CG1_02_37_22</strain>
    </source>
</reference>
<gene>
    <name evidence="2" type="ORF">AUJ73_04045</name>
</gene>
<dbReference type="EMBL" id="MNUY01000064">
    <property type="protein sequence ID" value="OIO13236.1"/>
    <property type="molecule type" value="Genomic_DNA"/>
</dbReference>
<proteinExistence type="predicted"/>
<keyword evidence="1" id="KW-1133">Transmembrane helix</keyword>
<feature type="transmembrane region" description="Helical" evidence="1">
    <location>
        <begin position="104"/>
        <end position="123"/>
    </location>
</feature>
<dbReference type="AlphaFoldDB" id="A0A1J4TM60"/>
<evidence type="ECO:0000256" key="1">
    <source>
        <dbReference type="SAM" id="Phobius"/>
    </source>
</evidence>
<accession>A0A1J4TM60</accession>
<keyword evidence="1" id="KW-0812">Transmembrane</keyword>
<name>A0A1J4TM60_9BACT</name>
<evidence type="ECO:0000313" key="2">
    <source>
        <dbReference type="EMBL" id="OIO13236.1"/>
    </source>
</evidence>
<feature type="transmembrane region" description="Helical" evidence="1">
    <location>
        <begin position="48"/>
        <end position="65"/>
    </location>
</feature>
<organism evidence="2 3">
    <name type="scientific">Candidatus Gottesmanbacteria bacterium CG1_02_37_22</name>
    <dbReference type="NCBI Taxonomy" id="1805209"/>
    <lineage>
        <taxon>Bacteria</taxon>
        <taxon>Candidatus Gottesmaniibacteriota</taxon>
    </lineage>
</organism>
<dbReference type="Proteomes" id="UP000183120">
    <property type="component" value="Unassembled WGS sequence"/>
</dbReference>
<comment type="caution">
    <text evidence="2">The sequence shown here is derived from an EMBL/GenBank/DDBJ whole genome shotgun (WGS) entry which is preliminary data.</text>
</comment>
<keyword evidence="1" id="KW-0472">Membrane</keyword>
<evidence type="ECO:0000313" key="3">
    <source>
        <dbReference type="Proteomes" id="UP000183120"/>
    </source>
</evidence>
<protein>
    <submittedName>
        <fullName evidence="2">Uncharacterized protein</fullName>
    </submittedName>
</protein>
<feature type="transmembrane region" description="Helical" evidence="1">
    <location>
        <begin position="27"/>
        <end position="43"/>
    </location>
</feature>
<sequence length="136" mass="15592">MVSAISPDIGQSMMVTLYLMFSHNYEAIAYFSGMLLGIALSVWKPSRFSIFVLLGFAVLLFSFEYDKHIITGLRNQTLLSLSTAQPHLRFQRLINLFISEFLPIFFYVLGWGMIFMSIIYAGLKLNKVKNHPDKDI</sequence>